<dbReference type="AlphaFoldDB" id="A0A382V2E1"/>
<dbReference type="InterPro" id="IPR027417">
    <property type="entry name" value="P-loop_NTPase"/>
</dbReference>
<name>A0A382V2E1_9ZZZZ</name>
<feature type="non-terminal residue" evidence="1">
    <location>
        <position position="172"/>
    </location>
</feature>
<dbReference type="Gene3D" id="3.40.50.300">
    <property type="entry name" value="P-loop containing nucleotide triphosphate hydrolases"/>
    <property type="match status" value="1"/>
</dbReference>
<protein>
    <submittedName>
        <fullName evidence="1">Uncharacterized protein</fullName>
    </submittedName>
</protein>
<reference evidence="1" key="1">
    <citation type="submission" date="2018-05" db="EMBL/GenBank/DDBJ databases">
        <authorList>
            <person name="Lanie J.A."/>
            <person name="Ng W.-L."/>
            <person name="Kazmierczak K.M."/>
            <person name="Andrzejewski T.M."/>
            <person name="Davidsen T.M."/>
            <person name="Wayne K.J."/>
            <person name="Tettelin H."/>
            <person name="Glass J.I."/>
            <person name="Rusch D."/>
            <person name="Podicherti R."/>
            <person name="Tsui H.-C.T."/>
            <person name="Winkler M.E."/>
        </authorList>
    </citation>
    <scope>NUCLEOTIDE SEQUENCE</scope>
</reference>
<sequence length="172" mass="19206">MNKIPIVLISGDDDVLVSRSLSAHLEKALDGEDRSLALEELTEENYRFSEQFHIGKLVDSAQTAPFLTQSRVVVGRHIGRFSKKEDLEPLIEYLNAPLETTSLILVWEKGNNPQQQRLSPIPKSLLEAIENSGGVLEKLTTGKGKQADKWLSESLDKASVEITREARKRIAD</sequence>
<gene>
    <name evidence="1" type="ORF">METZ01_LOCUS393049</name>
</gene>
<proteinExistence type="predicted"/>
<dbReference type="EMBL" id="UINC01148363">
    <property type="protein sequence ID" value="SVD40195.1"/>
    <property type="molecule type" value="Genomic_DNA"/>
</dbReference>
<accession>A0A382V2E1</accession>
<evidence type="ECO:0000313" key="1">
    <source>
        <dbReference type="EMBL" id="SVD40195.1"/>
    </source>
</evidence>
<organism evidence="1">
    <name type="scientific">marine metagenome</name>
    <dbReference type="NCBI Taxonomy" id="408172"/>
    <lineage>
        <taxon>unclassified sequences</taxon>
        <taxon>metagenomes</taxon>
        <taxon>ecological metagenomes</taxon>
    </lineage>
</organism>